<feature type="domain" description="Set2 Rpb1 interacting" evidence="4">
    <location>
        <begin position="763"/>
        <end position="831"/>
    </location>
</feature>
<dbReference type="InterPro" id="IPR038190">
    <property type="entry name" value="SRI_sf"/>
</dbReference>
<feature type="compositionally biased region" description="Pro residues" evidence="3">
    <location>
        <begin position="735"/>
        <end position="756"/>
    </location>
</feature>
<dbReference type="Gene3D" id="1.10.1740.100">
    <property type="entry name" value="Set2, Rpb1 interacting domain"/>
    <property type="match status" value="1"/>
</dbReference>
<evidence type="ECO:0000313" key="6">
    <source>
        <dbReference type="Proteomes" id="UP000789595"/>
    </source>
</evidence>
<comment type="subcellular location">
    <subcellularLocation>
        <location evidence="1">Nucleus</location>
    </subcellularLocation>
</comment>
<evidence type="ECO:0000256" key="1">
    <source>
        <dbReference type="ARBA" id="ARBA00004123"/>
    </source>
</evidence>
<feature type="compositionally biased region" description="Basic and acidic residues" evidence="3">
    <location>
        <begin position="47"/>
        <end position="66"/>
    </location>
</feature>
<dbReference type="InterPro" id="IPR013257">
    <property type="entry name" value="SRI"/>
</dbReference>
<feature type="region of interest" description="Disordered" evidence="3">
    <location>
        <begin position="470"/>
        <end position="573"/>
    </location>
</feature>
<evidence type="ECO:0000256" key="3">
    <source>
        <dbReference type="SAM" id="MobiDB-lite"/>
    </source>
</evidence>
<dbReference type="AlphaFoldDB" id="A0A8J2S759"/>
<feature type="region of interest" description="Disordered" evidence="3">
    <location>
        <begin position="1"/>
        <end position="87"/>
    </location>
</feature>
<feature type="compositionally biased region" description="Acidic residues" evidence="3">
    <location>
        <begin position="488"/>
        <end position="506"/>
    </location>
</feature>
<feature type="region of interest" description="Disordered" evidence="3">
    <location>
        <begin position="667"/>
        <end position="718"/>
    </location>
</feature>
<dbReference type="Pfam" id="PF08236">
    <property type="entry name" value="SRI"/>
    <property type="match status" value="1"/>
</dbReference>
<evidence type="ECO:0000259" key="4">
    <source>
        <dbReference type="Pfam" id="PF08236"/>
    </source>
</evidence>
<evidence type="ECO:0000313" key="5">
    <source>
        <dbReference type="EMBL" id="CAH0364416.1"/>
    </source>
</evidence>
<feature type="compositionally biased region" description="Basic and acidic residues" evidence="3">
    <location>
        <begin position="1"/>
        <end position="12"/>
    </location>
</feature>
<keyword evidence="2" id="KW-0539">Nucleus</keyword>
<keyword evidence="6" id="KW-1185">Reference proteome</keyword>
<dbReference type="GO" id="GO:0005694">
    <property type="term" value="C:chromosome"/>
    <property type="evidence" value="ECO:0007669"/>
    <property type="project" value="InterPro"/>
</dbReference>
<comment type="caution">
    <text evidence="5">The sequence shown here is derived from an EMBL/GenBank/DDBJ whole genome shotgun (WGS) entry which is preliminary data.</text>
</comment>
<accession>A0A8J2S759</accession>
<organism evidence="5 6">
    <name type="scientific">Pelagomonas calceolata</name>
    <dbReference type="NCBI Taxonomy" id="35677"/>
    <lineage>
        <taxon>Eukaryota</taxon>
        <taxon>Sar</taxon>
        <taxon>Stramenopiles</taxon>
        <taxon>Ochrophyta</taxon>
        <taxon>Pelagophyceae</taxon>
        <taxon>Pelagomonadales</taxon>
        <taxon>Pelagomonadaceae</taxon>
        <taxon>Pelagomonas</taxon>
    </lineage>
</organism>
<reference evidence="5" key="1">
    <citation type="submission" date="2021-11" db="EMBL/GenBank/DDBJ databases">
        <authorList>
            <consortium name="Genoscope - CEA"/>
            <person name="William W."/>
        </authorList>
    </citation>
    <scope>NUCLEOTIDE SEQUENCE</scope>
</reference>
<feature type="compositionally biased region" description="Basic and acidic residues" evidence="3">
    <location>
        <begin position="697"/>
        <end position="706"/>
    </location>
</feature>
<evidence type="ECO:0000256" key="2">
    <source>
        <dbReference type="ARBA" id="ARBA00023242"/>
    </source>
</evidence>
<dbReference type="EMBL" id="CAKKNE010000001">
    <property type="protein sequence ID" value="CAH0364416.1"/>
    <property type="molecule type" value="Genomic_DNA"/>
</dbReference>
<protein>
    <recommendedName>
        <fullName evidence="4">Set2 Rpb1 interacting domain-containing protein</fullName>
    </recommendedName>
</protein>
<dbReference type="Proteomes" id="UP000789595">
    <property type="component" value="Unassembled WGS sequence"/>
</dbReference>
<gene>
    <name evidence="5" type="ORF">PECAL_1P07760</name>
</gene>
<dbReference type="GO" id="GO:0006355">
    <property type="term" value="P:regulation of DNA-templated transcription"/>
    <property type="evidence" value="ECO:0007669"/>
    <property type="project" value="InterPro"/>
</dbReference>
<name>A0A8J2S759_9STRA</name>
<proteinExistence type="predicted"/>
<sequence>MAAREHDEHELDGFEIGAGLLIDDDQEVSETNQRPGANVRRTVLTGEEARRAHAEMLHERRPRRECATTSTTTTTTVEEDEEEEPVVKPTAIKRRRRKPVVDPPTAWASRATLPLWVVWCRCGLKACNANSREEEMWQCDRCHCWRHARCCKGESPGDCGCGRGDAARRVALAKASCESKEDRPLADALVIRQRLAAVCAISERSPGLLPSEVVRSFGKCWLNADALAKTILHRNGNLEASSVIAVINVRKAADELRSSLQQARRVVRGDARAVAAVAAAARQLPSSEDRASFNEHARALFDRLGSVEARLKRLVEGRPVVQVEDDVAVVASFDFAHTAGSVLDSDRWCPAQGSRSIGADATYKRPGCSDYLIIRARKDHQIQYSGPPRIIARGFGDASVDVVAVDADGRARAACGLAPIQVGVLACTRLVEAEDDVLLDVVLPATHRLARQLGAKVVAAAQGPWPDHLPFSPGTYKAPKGSTSLTLDDLDAEESDEEESSDESEAEALPVRPSSKGGREPPRKRSAPPPRKGAFPSAWDYQVKPPPPKKKPPPVIIRHTRPPPPPKPPVVKVSKDGVVTRDNREDESQRTHRRYLLLAALGGSQHASATKVAAALESRVWTACPASLRGACVERLAECLAKKRSARDALLSGQVAPADAVAEAARRAAKRKPVVQAPPPPVVKKRPKPEAPPPVRVEQRVAEAAKRPLPVQSSASATVKPPDAWAALTVAAPPAATPSPPAPQPPQQPRAPPPPTEASFAREMKRAVASFLGLHFERGRISSDAMARLGPKLAKALVAKHASRSSDFAFTDKVRSKVRKYVDEYVERKGAELRR</sequence>
<feature type="region of interest" description="Disordered" evidence="3">
    <location>
        <begin position="732"/>
        <end position="760"/>
    </location>
</feature>